<evidence type="ECO:0000256" key="1">
    <source>
        <dbReference type="ARBA" id="ARBA00022603"/>
    </source>
</evidence>
<dbReference type="Pfam" id="PF00588">
    <property type="entry name" value="SpoU_methylase"/>
    <property type="match status" value="1"/>
</dbReference>
<evidence type="ECO:0000313" key="4">
    <source>
        <dbReference type="Ensembl" id="ENSNNAP00000020752.1"/>
    </source>
</evidence>
<dbReference type="PANTHER" id="PTHR46103:SF1">
    <property type="entry name" value="RRNA METHYLTRANSFERASE 1, MITOCHONDRIAL"/>
    <property type="match status" value="1"/>
</dbReference>
<dbReference type="AlphaFoldDB" id="A0A8C7E3C3"/>
<proteinExistence type="predicted"/>
<dbReference type="InterPro" id="IPR029028">
    <property type="entry name" value="Alpha/beta_knot_MTases"/>
</dbReference>
<keyword evidence="5" id="KW-1185">Reference proteome</keyword>
<keyword evidence="1" id="KW-0489">Methyltransferase</keyword>
<evidence type="ECO:0000259" key="3">
    <source>
        <dbReference type="Pfam" id="PF00588"/>
    </source>
</evidence>
<dbReference type="GO" id="GO:0005739">
    <property type="term" value="C:mitochondrion"/>
    <property type="evidence" value="ECO:0007669"/>
    <property type="project" value="TreeGrafter"/>
</dbReference>
<evidence type="ECO:0000313" key="5">
    <source>
        <dbReference type="Proteomes" id="UP000694559"/>
    </source>
</evidence>
<name>A0A8C7E3C3_NAJNA</name>
<dbReference type="OrthoDB" id="270651at2759"/>
<reference evidence="4" key="2">
    <citation type="submission" date="2025-09" db="UniProtKB">
        <authorList>
            <consortium name="Ensembl"/>
        </authorList>
    </citation>
    <scope>IDENTIFICATION</scope>
</reference>
<organism evidence="4 5">
    <name type="scientific">Naja naja</name>
    <name type="common">Indian cobra</name>
    <dbReference type="NCBI Taxonomy" id="35670"/>
    <lineage>
        <taxon>Eukaryota</taxon>
        <taxon>Metazoa</taxon>
        <taxon>Chordata</taxon>
        <taxon>Craniata</taxon>
        <taxon>Vertebrata</taxon>
        <taxon>Euteleostomi</taxon>
        <taxon>Lepidosauria</taxon>
        <taxon>Squamata</taxon>
        <taxon>Bifurcata</taxon>
        <taxon>Unidentata</taxon>
        <taxon>Episquamata</taxon>
        <taxon>Toxicofera</taxon>
        <taxon>Serpentes</taxon>
        <taxon>Colubroidea</taxon>
        <taxon>Elapidae</taxon>
        <taxon>Elapinae</taxon>
        <taxon>Naja</taxon>
    </lineage>
</organism>
<dbReference type="GO" id="GO:0003723">
    <property type="term" value="F:RNA binding"/>
    <property type="evidence" value="ECO:0007669"/>
    <property type="project" value="InterPro"/>
</dbReference>
<evidence type="ECO:0000256" key="2">
    <source>
        <dbReference type="ARBA" id="ARBA00022679"/>
    </source>
</evidence>
<sequence>NSSDFFPLLSPSQENREGWEILGTVGHGKIPEDIPVATCSDFRWTEPTILLLGNEGYGLCPETRMLCHRMLTITPGRDLEFGVESLNVSVAAGKRVCLLSMMWSGGGFCFS</sequence>
<dbReference type="SUPFAM" id="SSF75217">
    <property type="entry name" value="alpha/beta knot"/>
    <property type="match status" value="1"/>
</dbReference>
<dbReference type="Proteomes" id="UP000694559">
    <property type="component" value="Unplaced"/>
</dbReference>
<dbReference type="InterPro" id="IPR001537">
    <property type="entry name" value="SpoU_MeTrfase"/>
</dbReference>
<dbReference type="GO" id="GO:0016435">
    <property type="term" value="F:rRNA (guanine) methyltransferase activity"/>
    <property type="evidence" value="ECO:0007669"/>
    <property type="project" value="TreeGrafter"/>
</dbReference>
<reference evidence="4" key="1">
    <citation type="submission" date="2025-08" db="UniProtKB">
        <authorList>
            <consortium name="Ensembl"/>
        </authorList>
    </citation>
    <scope>IDENTIFICATION</scope>
</reference>
<dbReference type="Gene3D" id="3.40.1280.10">
    <property type="match status" value="1"/>
</dbReference>
<dbReference type="InterPro" id="IPR029026">
    <property type="entry name" value="tRNA_m1G_MTases_N"/>
</dbReference>
<feature type="domain" description="tRNA/rRNA methyltransferase SpoU type" evidence="3">
    <location>
        <begin position="15"/>
        <end position="93"/>
    </location>
</feature>
<keyword evidence="2" id="KW-0808">Transferase</keyword>
<dbReference type="PANTHER" id="PTHR46103">
    <property type="entry name" value="RRNA METHYLTRANSFERASE 1, MITOCHONDRIAL"/>
    <property type="match status" value="1"/>
</dbReference>
<protein>
    <recommendedName>
        <fullName evidence="3">tRNA/rRNA methyltransferase SpoU type domain-containing protein</fullName>
    </recommendedName>
</protein>
<accession>A0A8C7E3C3</accession>
<dbReference type="Ensembl" id="ENSNNAT00000021766.1">
    <property type="protein sequence ID" value="ENSNNAP00000020752.1"/>
    <property type="gene ID" value="ENSNNAG00000013770.1"/>
</dbReference>
<dbReference type="GeneTree" id="ENSGT01060000252329"/>
<dbReference type="InterPro" id="IPR047182">
    <property type="entry name" value="MRM1"/>
</dbReference>